<dbReference type="SUPFAM" id="SSF57667">
    <property type="entry name" value="beta-beta-alpha zinc fingers"/>
    <property type="match status" value="1"/>
</dbReference>
<proteinExistence type="inferred from homology"/>
<evidence type="ECO:0000256" key="10">
    <source>
        <dbReference type="ARBA" id="ARBA00023242"/>
    </source>
</evidence>
<dbReference type="RefSeq" id="XP_014664174.1">
    <property type="nucleotide sequence ID" value="XM_014808688.1"/>
</dbReference>
<keyword evidence="4" id="KW-0677">Repeat</keyword>
<dbReference type="InterPro" id="IPR052130">
    <property type="entry name" value="AEBP2/jing_C2H2-ZnF"/>
</dbReference>
<keyword evidence="3" id="KW-0479">Metal-binding</keyword>
<feature type="compositionally biased region" description="Low complexity" evidence="13">
    <location>
        <begin position="81"/>
        <end position="93"/>
    </location>
</feature>
<evidence type="ECO:0000313" key="15">
    <source>
        <dbReference type="Proteomes" id="UP000695022"/>
    </source>
</evidence>
<feature type="compositionally biased region" description="Basic and acidic residues" evidence="13">
    <location>
        <begin position="102"/>
        <end position="111"/>
    </location>
</feature>
<feature type="compositionally biased region" description="Basic and acidic residues" evidence="13">
    <location>
        <begin position="222"/>
        <end position="231"/>
    </location>
</feature>
<comment type="similarity">
    <text evidence="11">Belongs to the AEBP2/jing C2H2-type zinc-finger family.</text>
</comment>
<dbReference type="SMART" id="SM00355">
    <property type="entry name" value="ZnF_C2H2"/>
    <property type="match status" value="3"/>
</dbReference>
<keyword evidence="6" id="KW-0862">Zinc</keyword>
<dbReference type="PROSITE" id="PS00028">
    <property type="entry name" value="ZINC_FINGER_C2H2_1"/>
    <property type="match status" value="1"/>
</dbReference>
<evidence type="ECO:0000256" key="9">
    <source>
        <dbReference type="ARBA" id="ARBA00023163"/>
    </source>
</evidence>
<keyword evidence="9" id="KW-0804">Transcription</keyword>
<dbReference type="Gene3D" id="3.30.160.60">
    <property type="entry name" value="Classic Zinc Finger"/>
    <property type="match status" value="2"/>
</dbReference>
<evidence type="ECO:0000256" key="7">
    <source>
        <dbReference type="ARBA" id="ARBA00022853"/>
    </source>
</evidence>
<evidence type="ECO:0000256" key="13">
    <source>
        <dbReference type="SAM" id="MobiDB-lite"/>
    </source>
</evidence>
<dbReference type="PANTHER" id="PTHR46541:SF1">
    <property type="entry name" value="ZINC FINGER PROTEIN AEBP2"/>
    <property type="match status" value="1"/>
</dbReference>
<evidence type="ECO:0000256" key="6">
    <source>
        <dbReference type="ARBA" id="ARBA00022833"/>
    </source>
</evidence>
<dbReference type="InterPro" id="IPR059034">
    <property type="entry name" value="SH3_AEBP2_C"/>
</dbReference>
<name>A0ABM1DW53_PRICU</name>
<dbReference type="PANTHER" id="PTHR46541">
    <property type="entry name" value="ZINC FINGER PROTEIN AEBP2"/>
    <property type="match status" value="1"/>
</dbReference>
<gene>
    <name evidence="16" type="primary">LOC106806677</name>
</gene>
<organism evidence="15 16">
    <name type="scientific">Priapulus caudatus</name>
    <name type="common">Priapulid worm</name>
    <dbReference type="NCBI Taxonomy" id="37621"/>
    <lineage>
        <taxon>Eukaryota</taxon>
        <taxon>Metazoa</taxon>
        <taxon>Ecdysozoa</taxon>
        <taxon>Scalidophora</taxon>
        <taxon>Priapulida</taxon>
        <taxon>Priapulimorpha</taxon>
        <taxon>Priapulimorphida</taxon>
        <taxon>Priapulidae</taxon>
        <taxon>Priapulus</taxon>
    </lineage>
</organism>
<dbReference type="Pfam" id="PF26014">
    <property type="entry name" value="SH3_AEBP2_C"/>
    <property type="match status" value="1"/>
</dbReference>
<keyword evidence="5 12" id="KW-0863">Zinc-finger</keyword>
<keyword evidence="10" id="KW-0539">Nucleus</keyword>
<dbReference type="Proteomes" id="UP000695022">
    <property type="component" value="Unplaced"/>
</dbReference>
<feature type="region of interest" description="Disordered" evidence="13">
    <location>
        <begin position="67"/>
        <end position="140"/>
    </location>
</feature>
<accession>A0ABM1DW53</accession>
<comment type="subcellular location">
    <subcellularLocation>
        <location evidence="1">Nucleus</location>
    </subcellularLocation>
</comment>
<evidence type="ECO:0000256" key="4">
    <source>
        <dbReference type="ARBA" id="ARBA00022737"/>
    </source>
</evidence>
<sequence length="613" mass="65770">MAATEGTEEESSSEKMGDIADGHGLNLAAFIKNNGLSRGCHCGGQMYGADEELPMKLTRATRLNGTARLGLGQQHKSTHPVLRSRTSNNSNVSVRRKRRHSSCRDCDHDESLDSVGNSYGSSSSGTDLSNSSDDVSIMPDDYADVDAHAPYKQSRSPVCADAGAPYKQSRGAVAADSRGAYILGQTRVLPLALAGMAATTGQGHEAPGGNCMGATCCRDSKPLESKSEKPKNGFAEPGGVLRGFLKPKSHAARPPRNGVVTKDQQGVLLALGKDIGRSCQVALPRCERAADRASSPEEASSPVPDEKRPRGRPPDSPVGSVETSGGRTDDVGGSTGQPSPSPSDEIAVTTTLESIDKVVSWTVCNELGAAAASVAPPGSVVCGWEGCAMAAMECDAQLMEHVHRAHVEPQRGSDTFACRWLGCKVYAQPSCSRSWLGLHVRSHLGSRPFKCIVAGCGQRFTSEVALERHVNRHFVPAPAASPRTLRSRDDTPSKLLRRKKTQKLRRRNRQLKTEDYFDSCIMERLQSHLVDTNVTHGYVGHQLGRSLTFHGIVICRRREASGKVFALQRWSPPHILPDSWVPESQIATTKTVPLCKLPPGPLGSMLPPEQRGA</sequence>
<reference evidence="16" key="1">
    <citation type="submission" date="2025-08" db="UniProtKB">
        <authorList>
            <consortium name="RefSeq"/>
        </authorList>
    </citation>
    <scope>IDENTIFICATION</scope>
</reference>
<dbReference type="GeneID" id="106806677"/>
<evidence type="ECO:0000256" key="8">
    <source>
        <dbReference type="ARBA" id="ARBA00023015"/>
    </source>
</evidence>
<evidence type="ECO:0000313" key="16">
    <source>
        <dbReference type="RefSeq" id="XP_014664174.1"/>
    </source>
</evidence>
<feature type="region of interest" description="Disordered" evidence="13">
    <location>
        <begin position="222"/>
        <end position="260"/>
    </location>
</feature>
<dbReference type="InterPro" id="IPR013087">
    <property type="entry name" value="Znf_C2H2_type"/>
</dbReference>
<evidence type="ECO:0000256" key="2">
    <source>
        <dbReference type="ARBA" id="ARBA00022491"/>
    </source>
</evidence>
<evidence type="ECO:0000256" key="11">
    <source>
        <dbReference type="ARBA" id="ARBA00037930"/>
    </source>
</evidence>
<evidence type="ECO:0000259" key="14">
    <source>
        <dbReference type="PROSITE" id="PS50157"/>
    </source>
</evidence>
<feature type="region of interest" description="Disordered" evidence="13">
    <location>
        <begin position="288"/>
        <end position="345"/>
    </location>
</feature>
<keyword evidence="8" id="KW-0805">Transcription regulation</keyword>
<keyword evidence="2" id="KW-0678">Repressor</keyword>
<dbReference type="InterPro" id="IPR036236">
    <property type="entry name" value="Znf_C2H2_sf"/>
</dbReference>
<dbReference type="PROSITE" id="PS50157">
    <property type="entry name" value="ZINC_FINGER_C2H2_2"/>
    <property type="match status" value="1"/>
</dbReference>
<evidence type="ECO:0000256" key="5">
    <source>
        <dbReference type="ARBA" id="ARBA00022771"/>
    </source>
</evidence>
<feature type="domain" description="C2H2-type" evidence="14">
    <location>
        <begin position="449"/>
        <end position="478"/>
    </location>
</feature>
<evidence type="ECO:0000256" key="3">
    <source>
        <dbReference type="ARBA" id="ARBA00022723"/>
    </source>
</evidence>
<feature type="non-terminal residue" evidence="16">
    <location>
        <position position="613"/>
    </location>
</feature>
<keyword evidence="15" id="KW-1185">Reference proteome</keyword>
<keyword evidence="7" id="KW-0156">Chromatin regulator</keyword>
<evidence type="ECO:0000256" key="12">
    <source>
        <dbReference type="PROSITE-ProRule" id="PRU00042"/>
    </source>
</evidence>
<protein>
    <submittedName>
        <fullName evidence="16">Zinc finger protein aebp2-like</fullName>
    </submittedName>
</protein>
<evidence type="ECO:0000256" key="1">
    <source>
        <dbReference type="ARBA" id="ARBA00004123"/>
    </source>
</evidence>
<feature type="compositionally biased region" description="Low complexity" evidence="13">
    <location>
        <begin position="113"/>
        <end position="134"/>
    </location>
</feature>